<evidence type="ECO:0000313" key="1">
    <source>
        <dbReference type="EMBL" id="TWU30190.1"/>
    </source>
</evidence>
<name>A0A5C6D010_9BACT</name>
<comment type="caution">
    <text evidence="1">The sequence shown here is derived from an EMBL/GenBank/DDBJ whole genome shotgun (WGS) entry which is preliminary data.</text>
</comment>
<dbReference type="RefSeq" id="WP_197530380.1">
    <property type="nucleotide sequence ID" value="NZ_SJPS01000001.1"/>
</dbReference>
<dbReference type="EMBL" id="SJPS01000001">
    <property type="protein sequence ID" value="TWU30190.1"/>
    <property type="molecule type" value="Genomic_DNA"/>
</dbReference>
<dbReference type="AlphaFoldDB" id="A0A5C6D010"/>
<gene>
    <name evidence="1" type="ORF">Pla144_09760</name>
</gene>
<keyword evidence="2" id="KW-1185">Reference proteome</keyword>
<reference evidence="1 2" key="1">
    <citation type="submission" date="2019-02" db="EMBL/GenBank/DDBJ databases">
        <title>Deep-cultivation of Planctomycetes and their phenomic and genomic characterization uncovers novel biology.</title>
        <authorList>
            <person name="Wiegand S."/>
            <person name="Jogler M."/>
            <person name="Boedeker C."/>
            <person name="Pinto D."/>
            <person name="Vollmers J."/>
            <person name="Rivas-Marin E."/>
            <person name="Kohn T."/>
            <person name="Peeters S.H."/>
            <person name="Heuer A."/>
            <person name="Rast P."/>
            <person name="Oberbeckmann S."/>
            <person name="Bunk B."/>
            <person name="Jeske O."/>
            <person name="Meyerdierks A."/>
            <person name="Storesund J.E."/>
            <person name="Kallscheuer N."/>
            <person name="Luecker S."/>
            <person name="Lage O.M."/>
            <person name="Pohl T."/>
            <person name="Merkel B.J."/>
            <person name="Hornburger P."/>
            <person name="Mueller R.-W."/>
            <person name="Bruemmer F."/>
            <person name="Labrenz M."/>
            <person name="Spormann A.M."/>
            <person name="Op Den Camp H."/>
            <person name="Overmann J."/>
            <person name="Amann R."/>
            <person name="Jetten M.S.M."/>
            <person name="Mascher T."/>
            <person name="Medema M.H."/>
            <person name="Devos D.P."/>
            <person name="Kaster A.-K."/>
            <person name="Ovreas L."/>
            <person name="Rohde M."/>
            <person name="Galperin M.Y."/>
            <person name="Jogler C."/>
        </authorList>
    </citation>
    <scope>NUCLEOTIDE SEQUENCE [LARGE SCALE GENOMIC DNA]</scope>
    <source>
        <strain evidence="1 2">Pla144</strain>
    </source>
</reference>
<evidence type="ECO:0000313" key="2">
    <source>
        <dbReference type="Proteomes" id="UP000318437"/>
    </source>
</evidence>
<accession>A0A5C6D010</accession>
<organism evidence="1 2">
    <name type="scientific">Bythopirellula polymerisocia</name>
    <dbReference type="NCBI Taxonomy" id="2528003"/>
    <lineage>
        <taxon>Bacteria</taxon>
        <taxon>Pseudomonadati</taxon>
        <taxon>Planctomycetota</taxon>
        <taxon>Planctomycetia</taxon>
        <taxon>Pirellulales</taxon>
        <taxon>Lacipirellulaceae</taxon>
        <taxon>Bythopirellula</taxon>
    </lineage>
</organism>
<sequence length="49" mass="5508">MSRRLTWLLTAISWFSLCMDAVRAKDENPSGIAEQRLVTLPVQCVNETG</sequence>
<proteinExistence type="predicted"/>
<dbReference type="Proteomes" id="UP000318437">
    <property type="component" value="Unassembled WGS sequence"/>
</dbReference>
<protein>
    <submittedName>
        <fullName evidence="1">Uncharacterized protein</fullName>
    </submittedName>
</protein>